<dbReference type="Proteomes" id="UP000041314">
    <property type="component" value="Unassembled WGS sequence"/>
</dbReference>
<protein>
    <submittedName>
        <fullName evidence="1">Uncharacterized protein</fullName>
    </submittedName>
</protein>
<accession>A0A655BR64</accession>
<organism evidence="1 2">
    <name type="scientific">Salmonella enterica subsp. enterica serovar Bovismorbificans</name>
    <dbReference type="NCBI Taxonomy" id="58097"/>
    <lineage>
        <taxon>Bacteria</taxon>
        <taxon>Pseudomonadati</taxon>
        <taxon>Pseudomonadota</taxon>
        <taxon>Gammaproteobacteria</taxon>
        <taxon>Enterobacterales</taxon>
        <taxon>Enterobacteriaceae</taxon>
        <taxon>Salmonella</taxon>
    </lineage>
</organism>
<gene>
    <name evidence="1" type="ORF">ERS008198_00660</name>
</gene>
<evidence type="ECO:0000313" key="1">
    <source>
        <dbReference type="EMBL" id="CNT68035.1"/>
    </source>
</evidence>
<proteinExistence type="predicted"/>
<evidence type="ECO:0000313" key="2">
    <source>
        <dbReference type="Proteomes" id="UP000041314"/>
    </source>
</evidence>
<reference evidence="1 2" key="1">
    <citation type="submission" date="2015-03" db="EMBL/GenBank/DDBJ databases">
        <authorList>
            <consortium name="Pathogen Informatics"/>
        </authorList>
    </citation>
    <scope>NUCLEOTIDE SEQUENCE [LARGE SCALE GENOMIC DNA]</scope>
    <source>
        <strain evidence="1 2">A1104</strain>
    </source>
</reference>
<dbReference type="AlphaFoldDB" id="A0A655BR64"/>
<name>A0A655BR64_SALET</name>
<sequence>MRARAAATAHQCDIAGVAQQLRQFFQLFLRRRDDGVRGMVPMSDGVFRRRFQRHVTRKYDHGDAAV</sequence>
<dbReference type="EMBL" id="CQPA01000003">
    <property type="protein sequence ID" value="CNT68035.1"/>
    <property type="molecule type" value="Genomic_DNA"/>
</dbReference>